<evidence type="ECO:0000256" key="1">
    <source>
        <dbReference type="SAM" id="MobiDB-lite"/>
    </source>
</evidence>
<dbReference type="EMBL" id="GBRH01270908">
    <property type="protein sequence ID" value="JAD26987.1"/>
    <property type="molecule type" value="Transcribed_RNA"/>
</dbReference>
<feature type="region of interest" description="Disordered" evidence="1">
    <location>
        <begin position="1"/>
        <end position="64"/>
    </location>
</feature>
<evidence type="ECO:0000313" key="2">
    <source>
        <dbReference type="EMBL" id="JAD26987.1"/>
    </source>
</evidence>
<protein>
    <submittedName>
        <fullName evidence="2">Uncharacterized protein</fullName>
    </submittedName>
</protein>
<reference evidence="2" key="1">
    <citation type="submission" date="2014-09" db="EMBL/GenBank/DDBJ databases">
        <authorList>
            <person name="Magalhaes I.L.F."/>
            <person name="Oliveira U."/>
            <person name="Santos F.R."/>
            <person name="Vidigal T.H.D.A."/>
            <person name="Brescovit A.D."/>
            <person name="Santos A.J."/>
        </authorList>
    </citation>
    <scope>NUCLEOTIDE SEQUENCE</scope>
    <source>
        <tissue evidence="2">Shoot tissue taken approximately 20 cm above the soil surface</tissue>
    </source>
</reference>
<feature type="compositionally biased region" description="Low complexity" evidence="1">
    <location>
        <begin position="50"/>
        <end position="64"/>
    </location>
</feature>
<accession>A0A0A8YWL2</accession>
<feature type="compositionally biased region" description="Polar residues" evidence="1">
    <location>
        <begin position="17"/>
        <end position="32"/>
    </location>
</feature>
<sequence>MIARSSAVVNPYHGALQSPTNKYSGLSNSKLQTYAMRRYKNRTENPGGVNNSSIASNSNISTSS</sequence>
<proteinExistence type="predicted"/>
<organism evidence="2">
    <name type="scientific">Arundo donax</name>
    <name type="common">Giant reed</name>
    <name type="synonym">Donax arundinaceus</name>
    <dbReference type="NCBI Taxonomy" id="35708"/>
    <lineage>
        <taxon>Eukaryota</taxon>
        <taxon>Viridiplantae</taxon>
        <taxon>Streptophyta</taxon>
        <taxon>Embryophyta</taxon>
        <taxon>Tracheophyta</taxon>
        <taxon>Spermatophyta</taxon>
        <taxon>Magnoliopsida</taxon>
        <taxon>Liliopsida</taxon>
        <taxon>Poales</taxon>
        <taxon>Poaceae</taxon>
        <taxon>PACMAD clade</taxon>
        <taxon>Arundinoideae</taxon>
        <taxon>Arundineae</taxon>
        <taxon>Arundo</taxon>
    </lineage>
</organism>
<dbReference type="AlphaFoldDB" id="A0A0A8YWL2"/>
<name>A0A0A8YWL2_ARUDO</name>
<reference evidence="2" key="2">
    <citation type="journal article" date="2015" name="Data Brief">
        <title>Shoot transcriptome of the giant reed, Arundo donax.</title>
        <authorList>
            <person name="Barrero R.A."/>
            <person name="Guerrero F.D."/>
            <person name="Moolhuijzen P."/>
            <person name="Goolsby J.A."/>
            <person name="Tidwell J."/>
            <person name="Bellgard S.E."/>
            <person name="Bellgard M.I."/>
        </authorList>
    </citation>
    <scope>NUCLEOTIDE SEQUENCE</scope>
    <source>
        <tissue evidence="2">Shoot tissue taken approximately 20 cm above the soil surface</tissue>
    </source>
</reference>